<dbReference type="RefSeq" id="WP_145151521.1">
    <property type="nucleotide sequence ID" value="NZ_VNIM01000040.1"/>
</dbReference>
<sequence length="79" mass="8979">MKVTMDVDCTPAEARNLMGLPDLSSIHEIYLDKIRRTVDEGLTPETVETLMRSWSPMGEASMSMWRQLFEQMSGGLTKK</sequence>
<evidence type="ECO:0000313" key="2">
    <source>
        <dbReference type="Proteomes" id="UP000318681"/>
    </source>
</evidence>
<dbReference type="OrthoDB" id="5740990at2"/>
<keyword evidence="2" id="KW-1185">Reference proteome</keyword>
<accession>A0A558R3F5</accession>
<name>A0A558R3F5_9SPHN</name>
<dbReference type="EMBL" id="VNIM01000040">
    <property type="protein sequence ID" value="TVV73899.1"/>
    <property type="molecule type" value="Genomic_DNA"/>
</dbReference>
<proteinExistence type="predicted"/>
<dbReference type="Proteomes" id="UP000318681">
    <property type="component" value="Unassembled WGS sequence"/>
</dbReference>
<evidence type="ECO:0000313" key="1">
    <source>
        <dbReference type="EMBL" id="TVV73899.1"/>
    </source>
</evidence>
<dbReference type="AlphaFoldDB" id="A0A558R3F5"/>
<dbReference type="InterPro" id="IPR045502">
    <property type="entry name" value="DUF6489"/>
</dbReference>
<protein>
    <submittedName>
        <fullName evidence="1">Uncharacterized protein</fullName>
    </submittedName>
</protein>
<reference evidence="1 2" key="1">
    <citation type="submission" date="2019-07" db="EMBL/GenBank/DDBJ databases">
        <title>Sphingomonas solaris sp. nov., isolated from a solar panel from Boston, Massachusetts.</title>
        <authorList>
            <person name="Tanner K."/>
            <person name="Pascual J."/>
            <person name="Mancuso C."/>
            <person name="Pereto J."/>
            <person name="Khalil A."/>
            <person name="Vilanova C."/>
        </authorList>
    </citation>
    <scope>NUCLEOTIDE SEQUENCE [LARGE SCALE GENOMIC DNA]</scope>
    <source>
        <strain evidence="1 2">R4DWN</strain>
    </source>
</reference>
<gene>
    <name evidence="1" type="ORF">FOY91_11115</name>
</gene>
<organism evidence="1 2">
    <name type="scientific">Alterirhizorhabdus solaris</name>
    <dbReference type="NCBI Taxonomy" id="2529389"/>
    <lineage>
        <taxon>Bacteria</taxon>
        <taxon>Pseudomonadati</taxon>
        <taxon>Pseudomonadota</taxon>
        <taxon>Alphaproteobacteria</taxon>
        <taxon>Sphingomonadales</taxon>
        <taxon>Rhizorhabdaceae</taxon>
        <taxon>Alterirhizorhabdus</taxon>
    </lineage>
</organism>
<dbReference type="Pfam" id="PF20099">
    <property type="entry name" value="DUF6489"/>
    <property type="match status" value="1"/>
</dbReference>
<comment type="caution">
    <text evidence="1">The sequence shown here is derived from an EMBL/GenBank/DDBJ whole genome shotgun (WGS) entry which is preliminary data.</text>
</comment>